<feature type="compositionally biased region" description="Basic and acidic residues" evidence="13">
    <location>
        <begin position="145"/>
        <end position="180"/>
    </location>
</feature>
<comment type="catalytic activity">
    <reaction evidence="11">
        <text>a uridine in tRNA + S-adenosyl-L-methionine = a 3-[(3S)-3-amino-3-carboxypropyl]uridine in tRNA + S-methyl-5'-thioadenosine + H(+)</text>
        <dbReference type="Rhea" id="RHEA:62432"/>
        <dbReference type="Rhea" id="RHEA-COMP:13339"/>
        <dbReference type="Rhea" id="RHEA-COMP:16092"/>
        <dbReference type="ChEBI" id="CHEBI:15378"/>
        <dbReference type="ChEBI" id="CHEBI:17509"/>
        <dbReference type="ChEBI" id="CHEBI:59789"/>
        <dbReference type="ChEBI" id="CHEBI:65315"/>
        <dbReference type="ChEBI" id="CHEBI:82930"/>
        <dbReference type="EC" id="2.5.1.25"/>
    </reaction>
</comment>
<evidence type="ECO:0000256" key="10">
    <source>
        <dbReference type="ARBA" id="ARBA00042508"/>
    </source>
</evidence>
<organism evidence="15 16">
    <name type="scientific">Chara braunii</name>
    <name type="common">Braun's stonewort</name>
    <dbReference type="NCBI Taxonomy" id="69332"/>
    <lineage>
        <taxon>Eukaryota</taxon>
        <taxon>Viridiplantae</taxon>
        <taxon>Streptophyta</taxon>
        <taxon>Charophyceae</taxon>
        <taxon>Charales</taxon>
        <taxon>Characeae</taxon>
        <taxon>Chara</taxon>
    </lineage>
</organism>
<keyword evidence="12" id="KW-0175">Coiled coil</keyword>
<keyword evidence="6" id="KW-0539">Nucleus</keyword>
<keyword evidence="4" id="KW-0949">S-adenosyl-L-methionine</keyword>
<evidence type="ECO:0000256" key="3">
    <source>
        <dbReference type="ARBA" id="ARBA00022679"/>
    </source>
</evidence>
<evidence type="ECO:0000256" key="13">
    <source>
        <dbReference type="SAM" id="MobiDB-lite"/>
    </source>
</evidence>
<evidence type="ECO:0000256" key="11">
    <source>
        <dbReference type="ARBA" id="ARBA00048718"/>
    </source>
</evidence>
<protein>
    <recommendedName>
        <fullName evidence="9">tRNA-uridine aminocarboxypropyltransferase 1</fullName>
        <ecNumber evidence="2">2.5.1.25</ecNumber>
    </recommendedName>
    <alternativeName>
        <fullName evidence="10">DTW domain-containing protein 1</fullName>
    </alternativeName>
</protein>
<evidence type="ECO:0000313" key="15">
    <source>
        <dbReference type="EMBL" id="GBG78581.1"/>
    </source>
</evidence>
<dbReference type="PANTHER" id="PTHR15627">
    <property type="entry name" value="NATURAL KILLER CELL-SPECIFIC ANTIGEN KLIP1"/>
    <property type="match status" value="1"/>
</dbReference>
<keyword evidence="5" id="KW-0819">tRNA processing</keyword>
<keyword evidence="3" id="KW-0808">Transferase</keyword>
<accession>A0A388L8D8</accession>
<comment type="caution">
    <text evidence="15">The sequence shown here is derived from an EMBL/GenBank/DDBJ whole genome shotgun (WGS) entry which is preliminary data.</text>
</comment>
<gene>
    <name evidence="15" type="ORF">CBR_g27806</name>
</gene>
<feature type="region of interest" description="Disordered" evidence="13">
    <location>
        <begin position="145"/>
        <end position="186"/>
    </location>
</feature>
<evidence type="ECO:0000256" key="5">
    <source>
        <dbReference type="ARBA" id="ARBA00022694"/>
    </source>
</evidence>
<dbReference type="SMART" id="SM01144">
    <property type="entry name" value="DTW"/>
    <property type="match status" value="1"/>
</dbReference>
<evidence type="ECO:0000256" key="1">
    <source>
        <dbReference type="ARBA" id="ARBA00004123"/>
    </source>
</evidence>
<feature type="domain" description="DTW" evidence="14">
    <location>
        <begin position="230"/>
        <end position="464"/>
    </location>
</feature>
<dbReference type="PANTHER" id="PTHR15627:SF8">
    <property type="entry name" value="TRNA-URIDINE AMINOCARBOXYPROPYLTRANSFERASE 1"/>
    <property type="match status" value="1"/>
</dbReference>
<evidence type="ECO:0000256" key="8">
    <source>
        <dbReference type="ARBA" id="ARBA00038290"/>
    </source>
</evidence>
<evidence type="ECO:0000259" key="14">
    <source>
        <dbReference type="SMART" id="SM01144"/>
    </source>
</evidence>
<dbReference type="Pfam" id="PF03942">
    <property type="entry name" value="DTW"/>
    <property type="match status" value="1"/>
</dbReference>
<dbReference type="GO" id="GO:0016432">
    <property type="term" value="F:tRNA-uridine aminocarboxypropyltransferase activity"/>
    <property type="evidence" value="ECO:0007669"/>
    <property type="project" value="UniProtKB-EC"/>
</dbReference>
<comment type="function">
    <text evidence="7">Catalyzes the formation of 3-(3-amino-3-carboxypropyl)uridine (acp3U) at position 20 in the D-loop of several cytoplasmic tRNAs (acp3U(20)).</text>
</comment>
<dbReference type="InterPro" id="IPR051521">
    <property type="entry name" value="tRNA_Mod/Golgi_Maint"/>
</dbReference>
<dbReference type="GO" id="GO:0008033">
    <property type="term" value="P:tRNA processing"/>
    <property type="evidence" value="ECO:0007669"/>
    <property type="project" value="UniProtKB-KW"/>
</dbReference>
<reference evidence="15 16" key="1">
    <citation type="journal article" date="2018" name="Cell">
        <title>The Chara Genome: Secondary Complexity and Implications for Plant Terrestrialization.</title>
        <authorList>
            <person name="Nishiyama T."/>
            <person name="Sakayama H."/>
            <person name="Vries J.D."/>
            <person name="Buschmann H."/>
            <person name="Saint-Marcoux D."/>
            <person name="Ullrich K.K."/>
            <person name="Haas F.B."/>
            <person name="Vanderstraeten L."/>
            <person name="Becker D."/>
            <person name="Lang D."/>
            <person name="Vosolsobe S."/>
            <person name="Rombauts S."/>
            <person name="Wilhelmsson P.K.I."/>
            <person name="Janitza P."/>
            <person name="Kern R."/>
            <person name="Heyl A."/>
            <person name="Rumpler F."/>
            <person name="Villalobos L.I.A.C."/>
            <person name="Clay J.M."/>
            <person name="Skokan R."/>
            <person name="Toyoda A."/>
            <person name="Suzuki Y."/>
            <person name="Kagoshima H."/>
            <person name="Schijlen E."/>
            <person name="Tajeshwar N."/>
            <person name="Catarino B."/>
            <person name="Hetherington A.J."/>
            <person name="Saltykova A."/>
            <person name="Bonnot C."/>
            <person name="Breuninger H."/>
            <person name="Symeonidi A."/>
            <person name="Radhakrishnan G.V."/>
            <person name="Van Nieuwerburgh F."/>
            <person name="Deforce D."/>
            <person name="Chang C."/>
            <person name="Karol K.G."/>
            <person name="Hedrich R."/>
            <person name="Ulvskov P."/>
            <person name="Glockner G."/>
            <person name="Delwiche C.F."/>
            <person name="Petrasek J."/>
            <person name="Van de Peer Y."/>
            <person name="Friml J."/>
            <person name="Beilby M."/>
            <person name="Dolan L."/>
            <person name="Kohara Y."/>
            <person name="Sugano S."/>
            <person name="Fujiyama A."/>
            <person name="Delaux P.-M."/>
            <person name="Quint M."/>
            <person name="TheiBen G."/>
            <person name="Hagemann M."/>
            <person name="Harholt J."/>
            <person name="Dunand C."/>
            <person name="Zachgo S."/>
            <person name="Langdale J."/>
            <person name="Maumus F."/>
            <person name="Straeten D.V.D."/>
            <person name="Gould S.B."/>
            <person name="Rensing S.A."/>
        </authorList>
    </citation>
    <scope>NUCLEOTIDE SEQUENCE [LARGE SCALE GENOMIC DNA]</scope>
    <source>
        <strain evidence="15 16">S276</strain>
    </source>
</reference>
<evidence type="ECO:0000256" key="9">
    <source>
        <dbReference type="ARBA" id="ARBA00039242"/>
    </source>
</evidence>
<dbReference type="Gramene" id="GBG78581">
    <property type="protein sequence ID" value="GBG78581"/>
    <property type="gene ID" value="CBR_g27806"/>
</dbReference>
<dbReference type="Proteomes" id="UP000265515">
    <property type="component" value="Unassembled WGS sequence"/>
</dbReference>
<evidence type="ECO:0000256" key="4">
    <source>
        <dbReference type="ARBA" id="ARBA00022691"/>
    </source>
</evidence>
<proteinExistence type="inferred from homology"/>
<dbReference type="GO" id="GO:0005634">
    <property type="term" value="C:nucleus"/>
    <property type="evidence" value="ECO:0007669"/>
    <property type="project" value="UniProtKB-SubCell"/>
</dbReference>
<evidence type="ECO:0000313" key="16">
    <source>
        <dbReference type="Proteomes" id="UP000265515"/>
    </source>
</evidence>
<dbReference type="EC" id="2.5.1.25" evidence="2"/>
<evidence type="ECO:0000256" key="2">
    <source>
        <dbReference type="ARBA" id="ARBA00012386"/>
    </source>
</evidence>
<dbReference type="InterPro" id="IPR005636">
    <property type="entry name" value="DTW"/>
</dbReference>
<comment type="similarity">
    <text evidence="8">Belongs to the TDD superfamily. DTWD1 family.</text>
</comment>
<dbReference type="AlphaFoldDB" id="A0A388L8D8"/>
<name>A0A388L8D8_CHABU</name>
<dbReference type="OrthoDB" id="660555at2759"/>
<dbReference type="EMBL" id="BFEA01000298">
    <property type="protein sequence ID" value="GBG78581.1"/>
    <property type="molecule type" value="Genomic_DNA"/>
</dbReference>
<evidence type="ECO:0000256" key="6">
    <source>
        <dbReference type="ARBA" id="ARBA00023242"/>
    </source>
</evidence>
<feature type="coiled-coil region" evidence="12">
    <location>
        <begin position="79"/>
        <end position="114"/>
    </location>
</feature>
<evidence type="ECO:0000256" key="12">
    <source>
        <dbReference type="SAM" id="Coils"/>
    </source>
</evidence>
<sequence>MQECKIQEHAGTGRVGWRRDVNDMKDVELDDNAAEDGQAGWLSMDVACDDASGVTGSECLVWSIENEVSMEEERARIRGLRLREQQNELRAELRKQKQEESLRRERERERARNQKMIYLAGGETQGLSRILKTVKVTAGSTPIDEVKQRLSSGKRDVRGTGERGEDSVSHERDEPHENGRRSGLSDQCRLDDGAVDEVSADFHDSLLLSSQAPLVDAQARQSCHVCGKFRLFFCYDCIVPLVKPIPRLKLPFFVDIIQHGEENNNATGVQAEILAPNWVRVFRHASGNTHHRRMPPSKMELPLYDLSKTAVLLPGQGISKPLKEVIAQMEEERVAVGTEREAQDTGNELGALERVVVIDSKWRRANPMAADPRLRKLRRIHLSSPPQTAFWRRAQPHTRGFREEGVCTIEAIFLLCREMHMDGYCGPGEGGGTRPPCSGRPVCHCFDDLLFFYSFMWQYIRGKNEQNRPPVDSSFQDRL</sequence>
<comment type="subcellular location">
    <subcellularLocation>
        <location evidence="1">Nucleus</location>
    </subcellularLocation>
</comment>
<evidence type="ECO:0000256" key="7">
    <source>
        <dbReference type="ARBA" id="ARBA00037050"/>
    </source>
</evidence>
<keyword evidence="16" id="KW-1185">Reference proteome</keyword>